<dbReference type="PROSITE" id="PS50294">
    <property type="entry name" value="WD_REPEATS_REGION"/>
    <property type="match status" value="1"/>
</dbReference>
<feature type="transmembrane region" description="Helical" evidence="4">
    <location>
        <begin position="447"/>
        <end position="467"/>
    </location>
</feature>
<evidence type="ECO:0000256" key="3">
    <source>
        <dbReference type="PROSITE-ProRule" id="PRU00221"/>
    </source>
</evidence>
<reference evidence="5" key="1">
    <citation type="submission" date="2021-01" db="EMBL/GenBank/DDBJ databases">
        <title>Whole genome shotgun sequence of Virgisporangium ochraceum NBRC 16418.</title>
        <authorList>
            <person name="Komaki H."/>
            <person name="Tamura T."/>
        </authorList>
    </citation>
    <scope>NUCLEOTIDE SEQUENCE</scope>
    <source>
        <strain evidence="5">NBRC 16418</strain>
    </source>
</reference>
<dbReference type="Gene3D" id="2.130.10.10">
    <property type="entry name" value="YVTN repeat-like/Quinoprotein amine dehydrogenase"/>
    <property type="match status" value="2"/>
</dbReference>
<dbReference type="RefSeq" id="WP_203932730.1">
    <property type="nucleotide sequence ID" value="NZ_BOPH01000105.1"/>
</dbReference>
<feature type="repeat" description="WD" evidence="3">
    <location>
        <begin position="1053"/>
        <end position="1084"/>
    </location>
</feature>
<keyword evidence="1 3" id="KW-0853">WD repeat</keyword>
<feature type="transmembrane region" description="Helical" evidence="4">
    <location>
        <begin position="645"/>
        <end position="665"/>
    </location>
</feature>
<dbReference type="AlphaFoldDB" id="A0A8J4A529"/>
<keyword evidence="6" id="KW-1185">Reference proteome</keyword>
<evidence type="ECO:0000256" key="4">
    <source>
        <dbReference type="SAM" id="Phobius"/>
    </source>
</evidence>
<feature type="transmembrane region" description="Helical" evidence="4">
    <location>
        <begin position="488"/>
        <end position="514"/>
    </location>
</feature>
<keyword evidence="4" id="KW-0472">Membrane</keyword>
<protein>
    <recommendedName>
        <fullName evidence="7">NACHT domain-containing protein</fullName>
    </recommendedName>
</protein>
<dbReference type="InterPro" id="IPR015943">
    <property type="entry name" value="WD40/YVTN_repeat-like_dom_sf"/>
</dbReference>
<feature type="transmembrane region" description="Helical" evidence="4">
    <location>
        <begin position="764"/>
        <end position="783"/>
    </location>
</feature>
<feature type="transmembrane region" description="Helical" evidence="4">
    <location>
        <begin position="604"/>
        <end position="624"/>
    </location>
</feature>
<name>A0A8J4A529_9ACTN</name>
<dbReference type="InterPro" id="IPR011047">
    <property type="entry name" value="Quinoprotein_ADH-like_sf"/>
</dbReference>
<dbReference type="Pfam" id="PF00400">
    <property type="entry name" value="WD40"/>
    <property type="match status" value="2"/>
</dbReference>
<dbReference type="Gene3D" id="3.40.50.300">
    <property type="entry name" value="P-loop containing nucleotide triphosphate hydrolases"/>
    <property type="match status" value="1"/>
</dbReference>
<evidence type="ECO:0000256" key="1">
    <source>
        <dbReference type="ARBA" id="ARBA00022574"/>
    </source>
</evidence>
<proteinExistence type="predicted"/>
<accession>A0A8J4A529</accession>
<dbReference type="InterPro" id="IPR001680">
    <property type="entry name" value="WD40_rpt"/>
</dbReference>
<dbReference type="SMART" id="SM00320">
    <property type="entry name" value="WD40"/>
    <property type="match status" value="6"/>
</dbReference>
<feature type="transmembrane region" description="Helical" evidence="4">
    <location>
        <begin position="543"/>
        <end position="567"/>
    </location>
</feature>
<comment type="caution">
    <text evidence="5">The sequence shown here is derived from an EMBL/GenBank/DDBJ whole genome shotgun (WGS) entry which is preliminary data.</text>
</comment>
<evidence type="ECO:0008006" key="7">
    <source>
        <dbReference type="Google" id="ProtNLM"/>
    </source>
</evidence>
<organism evidence="5 6">
    <name type="scientific">Virgisporangium ochraceum</name>
    <dbReference type="NCBI Taxonomy" id="65505"/>
    <lineage>
        <taxon>Bacteria</taxon>
        <taxon>Bacillati</taxon>
        <taxon>Actinomycetota</taxon>
        <taxon>Actinomycetes</taxon>
        <taxon>Micromonosporales</taxon>
        <taxon>Micromonosporaceae</taxon>
        <taxon>Virgisporangium</taxon>
    </lineage>
</organism>
<sequence>MSTRRTPWLVAAVGVGLAGFAGLAGVTVFVAGQGMDGSGDWAGVLSLVLAGLLALCSLVVWLVRLARRVDDGGPPVADRLRKAVRVQWTAEAAARRLTQPRPLRLTWHPTARPVSVAAPGTGTRSLRGSLADRDALASARGLVDAFRTNGQRQLVVLGAPGAGKTTLAVLFTIAAAEAADGPVPVLLTVAGWNPAEPIETWVAGRIAADYPAVAGFGPAAVATVRQLIDGRLVLPVLDGLDEMPLPLLGPALESLDRAAGSGLPMVVTCRHEEFEQAVGQAGALSNAAVVEIDPVRAADAEAFLTDREVSGSTRWQPVLDELRRNPTGPIATVLSTPLMIALARRVYQRPGTDPSQLCAFRTVAELERHLLDRLLETAYPGPDAGRRERRWLAYLARHLRDTARDPDLLWWRLARAVPDGVLIGIVAAALTVVGSLTGLAVDGSAPNAAFGAAIGLSVGVLCGRHTVRVTRATGQVTGRRWIWATARNSIVDVTVAVTTVAALFSVLVTAFLAVRGLLDPPGAVAANTLLVIVGTDLVIQPGYAVTFAVIGSIFAAVLAGLGAGRGGEPRRSSLRPGRLLPSLGFGLTLGLLVGLLTIPLGGPYLPLAFMLVIGIPVGLGRWLTGTPAADVVTSPLSMLRSDRTALLATVTVVVAGTAVTAHFIYAAPLGLHPVVTLTIAAVFGLLAAFGTGAAWLSYTMARLWLAARGHLPWRPMRFLRRAHAAGVLRQAGPSYQFRHDLLRVHLAPPEPPPPDRTDPRARRWWPMAALLAVALLPVTSVVLPEAYEADLPDHDDTVTYLLYGTDGTLVSGSDDGTARFHDPVTHRIRRTVRVGDGINVGFALALSADGSTLAADVTALASNLDEFSPREIGIWDAATGQRRTVLVADTTLDSSGELALSSDGSVLASAEEDGVRLIDVASGRTVGTLPVPNASILLFHPRLPTLASTNDDGIALWDTTTGARLHSLTRAADSAFAFSGDGSTLATIEKDADGHELVRSWDVDTGRVRWRRTVDTSLVQVELNADGSTMVTADEGGRVWLWDAATGDRRSVWRVDADEISTVAISPDGTRFVTGSYTGRIRLWRADRWGR</sequence>
<evidence type="ECO:0000313" key="6">
    <source>
        <dbReference type="Proteomes" id="UP000635606"/>
    </source>
</evidence>
<dbReference type="Proteomes" id="UP000635606">
    <property type="component" value="Unassembled WGS sequence"/>
</dbReference>
<evidence type="ECO:0000256" key="2">
    <source>
        <dbReference type="ARBA" id="ARBA00022737"/>
    </source>
</evidence>
<keyword evidence="2" id="KW-0677">Repeat</keyword>
<keyword evidence="4" id="KW-1133">Transmembrane helix</keyword>
<dbReference type="EMBL" id="BOPH01000105">
    <property type="protein sequence ID" value="GIJ72906.1"/>
    <property type="molecule type" value="Genomic_DNA"/>
</dbReference>
<feature type="transmembrane region" description="Helical" evidence="4">
    <location>
        <begin position="7"/>
        <end position="29"/>
    </location>
</feature>
<dbReference type="PANTHER" id="PTHR19848:SF8">
    <property type="entry name" value="F-BOX AND WD REPEAT DOMAIN CONTAINING 7"/>
    <property type="match status" value="1"/>
</dbReference>
<evidence type="ECO:0000313" key="5">
    <source>
        <dbReference type="EMBL" id="GIJ72906.1"/>
    </source>
</evidence>
<gene>
    <name evidence="5" type="ORF">Voc01_078230</name>
</gene>
<dbReference type="PROSITE" id="PS50082">
    <property type="entry name" value="WD_REPEATS_2"/>
    <property type="match status" value="1"/>
</dbReference>
<feature type="transmembrane region" description="Helical" evidence="4">
    <location>
        <begin position="41"/>
        <end position="63"/>
    </location>
</feature>
<keyword evidence="4" id="KW-0812">Transmembrane</keyword>
<feature type="transmembrane region" description="Helical" evidence="4">
    <location>
        <begin position="677"/>
        <end position="698"/>
    </location>
</feature>
<dbReference type="PANTHER" id="PTHR19848">
    <property type="entry name" value="WD40 REPEAT PROTEIN"/>
    <property type="match status" value="1"/>
</dbReference>
<feature type="transmembrane region" description="Helical" evidence="4">
    <location>
        <begin position="579"/>
        <end position="598"/>
    </location>
</feature>
<dbReference type="SUPFAM" id="SSF50998">
    <property type="entry name" value="Quinoprotein alcohol dehydrogenase-like"/>
    <property type="match status" value="1"/>
</dbReference>
<dbReference type="InterPro" id="IPR027417">
    <property type="entry name" value="P-loop_NTPase"/>
</dbReference>
<feature type="transmembrane region" description="Helical" evidence="4">
    <location>
        <begin position="421"/>
        <end position="441"/>
    </location>
</feature>